<dbReference type="InterPro" id="IPR029341">
    <property type="entry name" value="FAM21/CAPZIP"/>
</dbReference>
<keyword evidence="4" id="KW-1185">Reference proteome</keyword>
<dbReference type="Proteomes" id="UP001378592">
    <property type="component" value="Unassembled WGS sequence"/>
</dbReference>
<feature type="region of interest" description="Disordered" evidence="1">
    <location>
        <begin position="552"/>
        <end position="571"/>
    </location>
</feature>
<protein>
    <recommendedName>
        <fullName evidence="2">FAM21/CAPZIP domain-containing protein</fullName>
    </recommendedName>
</protein>
<feature type="region of interest" description="Disordered" evidence="1">
    <location>
        <begin position="1292"/>
        <end position="1334"/>
    </location>
</feature>
<organism evidence="3 4">
    <name type="scientific">Gryllus longicercus</name>
    <dbReference type="NCBI Taxonomy" id="2509291"/>
    <lineage>
        <taxon>Eukaryota</taxon>
        <taxon>Metazoa</taxon>
        <taxon>Ecdysozoa</taxon>
        <taxon>Arthropoda</taxon>
        <taxon>Hexapoda</taxon>
        <taxon>Insecta</taxon>
        <taxon>Pterygota</taxon>
        <taxon>Neoptera</taxon>
        <taxon>Polyneoptera</taxon>
        <taxon>Orthoptera</taxon>
        <taxon>Ensifera</taxon>
        <taxon>Gryllidea</taxon>
        <taxon>Grylloidea</taxon>
        <taxon>Gryllidae</taxon>
        <taxon>Gryllinae</taxon>
        <taxon>Gryllus</taxon>
    </lineage>
</organism>
<evidence type="ECO:0000259" key="2">
    <source>
        <dbReference type="Pfam" id="PF15255"/>
    </source>
</evidence>
<feature type="compositionally biased region" description="Low complexity" evidence="1">
    <location>
        <begin position="1552"/>
        <end position="1565"/>
    </location>
</feature>
<accession>A0AAN9V9W3</accession>
<gene>
    <name evidence="3" type="ORF">R5R35_007679</name>
</gene>
<feature type="compositionally biased region" description="Polar residues" evidence="1">
    <location>
        <begin position="1313"/>
        <end position="1323"/>
    </location>
</feature>
<proteinExistence type="predicted"/>
<feature type="compositionally biased region" description="Acidic residues" evidence="1">
    <location>
        <begin position="649"/>
        <end position="658"/>
    </location>
</feature>
<evidence type="ECO:0000313" key="3">
    <source>
        <dbReference type="EMBL" id="KAK7794293.1"/>
    </source>
</evidence>
<feature type="domain" description="FAM21/CAPZIP" evidence="2">
    <location>
        <begin position="1093"/>
        <end position="1150"/>
    </location>
</feature>
<feature type="compositionally biased region" description="Acidic residues" evidence="1">
    <location>
        <begin position="1380"/>
        <end position="1397"/>
    </location>
</feature>
<feature type="compositionally biased region" description="Acidic residues" evidence="1">
    <location>
        <begin position="210"/>
        <end position="219"/>
    </location>
</feature>
<feature type="compositionally biased region" description="Polar residues" evidence="1">
    <location>
        <begin position="1628"/>
        <end position="1647"/>
    </location>
</feature>
<evidence type="ECO:0000256" key="1">
    <source>
        <dbReference type="SAM" id="MobiDB-lite"/>
    </source>
</evidence>
<feature type="compositionally biased region" description="Basic and acidic residues" evidence="1">
    <location>
        <begin position="1433"/>
        <end position="1449"/>
    </location>
</feature>
<feature type="compositionally biased region" description="Polar residues" evidence="1">
    <location>
        <begin position="1503"/>
        <end position="1530"/>
    </location>
</feature>
<feature type="region of interest" description="Disordered" evidence="1">
    <location>
        <begin position="633"/>
        <end position="683"/>
    </location>
</feature>
<feature type="region of interest" description="Disordered" evidence="1">
    <location>
        <begin position="1032"/>
        <end position="1105"/>
    </location>
</feature>
<feature type="compositionally biased region" description="Polar residues" evidence="1">
    <location>
        <begin position="1472"/>
        <end position="1485"/>
    </location>
</feature>
<feature type="region of interest" description="Disordered" evidence="1">
    <location>
        <begin position="809"/>
        <end position="836"/>
    </location>
</feature>
<feature type="compositionally biased region" description="Polar residues" evidence="1">
    <location>
        <begin position="1032"/>
        <end position="1049"/>
    </location>
</feature>
<comment type="caution">
    <text evidence="3">The sequence shown here is derived from an EMBL/GenBank/DDBJ whole genome shotgun (WGS) entry which is preliminary data.</text>
</comment>
<feature type="region of interest" description="Disordered" evidence="1">
    <location>
        <begin position="90"/>
        <end position="113"/>
    </location>
</feature>
<name>A0AAN9V9W3_9ORTH</name>
<feature type="region of interest" description="Disordered" evidence="1">
    <location>
        <begin position="851"/>
        <end position="967"/>
    </location>
</feature>
<feature type="region of interest" description="Disordered" evidence="1">
    <location>
        <begin position="192"/>
        <end position="274"/>
    </location>
</feature>
<sequence>MDKDTAKAWEKPWTTDEIREHSANWNLAGDSGLLNHLQQFSQSLLAKTHATEVALDKLVEDLKTTSTSVQNATNTFLFLANTQFVENRVYDDDEKETPPEEKKDDVSLPKSKGEQEVEVFQNVKQALHMGLALLDTHFEAVEVPASDSEEEESSTSVGRLVLKPKNPYLSRPLPYLIGSKEFMEDDKVGLGEISSDTEESPDQNVVQSSESDDEMEQDELIVSPKRTAALSLSDSENSEPESDRSDSIVKQKKPRTGSSVGALGEEEEEEERDMFGYASPPEADVVAIAKGGLKNAFSDELSSKLVAAKSQSVSEREHKKDNMFVPSSEPEDESGLFGKTSRSFSEKQGLFDDLDDWQNTSDSLWKSESTSANKTVTNVSKGLQTNKIVDTSQTSDNQDIFSSSKQKLNIPTNLAQEEKVKESTPKSLLSTNTVDDVLFGPAEDTNDLFSQKSKVTGTASGNSALFGKEDMEDDDDLFAVPSTSQRGSSQSVTKKKKLPGAVPVLNNVDLFGNISPIVKQNSAEEDNAIGRNFVSNGSDLLEESSSGIVKTRDLASKLDESESQGGVKESEKSSLFASQKLFQSAVTSTKIADGASKSSLFNTEIDNDSLFDKQRHSEEGILNRNISGSKISTASSFKPKTKKPTSLFEDSDSGEDELLFSSTSSTSSRSRRSQGSGDFLGSGAERRILPKKGLFEDSLLFGAMSKDDPDVDIFSSQNDPKSKSDLVAKDNIFNGNDVIGDSSAIGKKGASSIFDDIDEVDDIFAVPKISVEKTHTYGGKTSQANLEKLSLFSDASNEVKDIFSNTINENKKPDCVSETEPPSQSHVSGNVSAKTSSEWIGDNTALLFSSDSVSHSAEVENEEEKKKDETKNVKPQISQKPKVPIKPPPSAVSVQTNSDSSSISNELKIESVENSQKFRKTSSTDVEKITNINPNDNEPKTAGVSEGINIGDNQTSTSNIKPEPPRTLNIRKTTDIVFRIPSNEDDLFESSWSEKSSLGKENANNEPLRNNSLSSSNFSKILEDFNSHTANTASMSSLSQEHSASNSPEINKERISSVADANHSVVREPHKTISSPSKLRIDPRTLLPGAKPPTMTVTSDGAIGFDKPAETTSTLHSAAKERVKIQVKRRPQTRRARQEALRASSIDYDNIDAALISQISNIKNDNGVVSSSASSSSPVKDTHPKVLVQENENVSLLVEKSTNSDIEKYPKNNNEGQLSVTESLPSKNETYKAVLSDCLGGNSALSPLTDEEDLFAVPHELPFDESSNKEMSNNGKNLFGGAPVLSPMDVKTGSESFSSQATCVADEEGMEGSENSDLQQTQESSRKNDDLFKGLVPPFSAGTVDKSVSNNPSIVSKTEDVFDRKWLDKDLSSGNRGLFDDVDDDNDNGNDGSDDDLFSTVKKPIISGKKTDKGTFPDIISQKPPLFSPVIDTSHENQQKKQLSSDDFHSSFTEDESLQKDFSVPPPKSPENCITDQKGSDTNSELFHESVSVSTHKEESEDLFTSNVSSKDVKSGTSVKSTEKPMTSQGKVKPLAESLFGDDSIESDDLFGSSSVPKMSVSGSSRNLISGPKSKDSKGTLFDDGDDDDDIFTVGLNKNRGPRNETLFPKEEIAPQNADADTDDLFSKRTSSSRSQGTKPSSAQKVQSFEDPLMVFNK</sequence>
<feature type="region of interest" description="Disordered" evidence="1">
    <location>
        <begin position="306"/>
        <end position="339"/>
    </location>
</feature>
<feature type="compositionally biased region" description="Basic and acidic residues" evidence="1">
    <location>
        <begin position="863"/>
        <end position="872"/>
    </location>
</feature>
<evidence type="ECO:0000313" key="4">
    <source>
        <dbReference type="Proteomes" id="UP001378592"/>
    </source>
</evidence>
<reference evidence="3 4" key="1">
    <citation type="submission" date="2024-03" db="EMBL/GenBank/DDBJ databases">
        <title>The genome assembly and annotation of the cricket Gryllus longicercus Weissman &amp; Gray.</title>
        <authorList>
            <person name="Szrajer S."/>
            <person name="Gray D."/>
            <person name="Ylla G."/>
        </authorList>
    </citation>
    <scope>NUCLEOTIDE SEQUENCE [LARGE SCALE GENOMIC DNA]</scope>
    <source>
        <strain evidence="3">DAG 2021-001</strain>
        <tissue evidence="3">Whole body minus gut</tissue>
    </source>
</reference>
<feature type="region of interest" description="Disordered" evidence="1">
    <location>
        <begin position="1373"/>
        <end position="1658"/>
    </location>
</feature>
<dbReference type="Pfam" id="PF15255">
    <property type="entry name" value="CAP-ZIP_m"/>
    <property type="match status" value="1"/>
</dbReference>
<feature type="compositionally biased region" description="Basic and acidic residues" evidence="1">
    <location>
        <begin position="96"/>
        <end position="113"/>
    </location>
</feature>
<dbReference type="EMBL" id="JAZDUA010000338">
    <property type="protein sequence ID" value="KAK7794293.1"/>
    <property type="molecule type" value="Genomic_DNA"/>
</dbReference>
<feature type="compositionally biased region" description="Polar residues" evidence="1">
    <location>
        <begin position="820"/>
        <end position="836"/>
    </location>
</feature>
<feature type="compositionally biased region" description="Polar residues" evidence="1">
    <location>
        <begin position="1293"/>
        <end position="1302"/>
    </location>
</feature>
<feature type="compositionally biased region" description="Polar residues" evidence="1">
    <location>
        <begin position="951"/>
        <end position="960"/>
    </location>
</feature>
<feature type="compositionally biased region" description="Polar residues" evidence="1">
    <location>
        <begin position="892"/>
        <end position="905"/>
    </location>
</feature>